<dbReference type="Proteomes" id="UP001066276">
    <property type="component" value="Chromosome 4_1"/>
</dbReference>
<comment type="caution">
    <text evidence="2">The sequence shown here is derived from an EMBL/GenBank/DDBJ whole genome shotgun (WGS) entry which is preliminary data.</text>
</comment>
<name>A0AAV7T8R1_PLEWA</name>
<dbReference type="EMBL" id="JANPWB010000007">
    <property type="protein sequence ID" value="KAJ1172451.1"/>
    <property type="molecule type" value="Genomic_DNA"/>
</dbReference>
<feature type="region of interest" description="Disordered" evidence="1">
    <location>
        <begin position="1"/>
        <end position="83"/>
    </location>
</feature>
<evidence type="ECO:0000313" key="3">
    <source>
        <dbReference type="Proteomes" id="UP001066276"/>
    </source>
</evidence>
<evidence type="ECO:0000313" key="2">
    <source>
        <dbReference type="EMBL" id="KAJ1172451.1"/>
    </source>
</evidence>
<feature type="compositionally biased region" description="Polar residues" evidence="1">
    <location>
        <begin position="1"/>
        <end position="13"/>
    </location>
</feature>
<reference evidence="2" key="1">
    <citation type="journal article" date="2022" name="bioRxiv">
        <title>Sequencing and chromosome-scale assembly of the giantPleurodeles waltlgenome.</title>
        <authorList>
            <person name="Brown T."/>
            <person name="Elewa A."/>
            <person name="Iarovenko S."/>
            <person name="Subramanian E."/>
            <person name="Araus A.J."/>
            <person name="Petzold A."/>
            <person name="Susuki M."/>
            <person name="Suzuki K.-i.T."/>
            <person name="Hayashi T."/>
            <person name="Toyoda A."/>
            <person name="Oliveira C."/>
            <person name="Osipova E."/>
            <person name="Leigh N.D."/>
            <person name="Simon A."/>
            <person name="Yun M.H."/>
        </authorList>
    </citation>
    <scope>NUCLEOTIDE SEQUENCE</scope>
    <source>
        <strain evidence="2">20211129_DDA</strain>
        <tissue evidence="2">Liver</tissue>
    </source>
</reference>
<keyword evidence="3" id="KW-1185">Reference proteome</keyword>
<protein>
    <submittedName>
        <fullName evidence="2">Uncharacterized protein</fullName>
    </submittedName>
</protein>
<accession>A0AAV7T8R1</accession>
<evidence type="ECO:0000256" key="1">
    <source>
        <dbReference type="SAM" id="MobiDB-lite"/>
    </source>
</evidence>
<dbReference type="AlphaFoldDB" id="A0AAV7T8R1"/>
<gene>
    <name evidence="2" type="ORF">NDU88_004298</name>
</gene>
<organism evidence="2 3">
    <name type="scientific">Pleurodeles waltl</name>
    <name type="common">Iberian ribbed newt</name>
    <dbReference type="NCBI Taxonomy" id="8319"/>
    <lineage>
        <taxon>Eukaryota</taxon>
        <taxon>Metazoa</taxon>
        <taxon>Chordata</taxon>
        <taxon>Craniata</taxon>
        <taxon>Vertebrata</taxon>
        <taxon>Euteleostomi</taxon>
        <taxon>Amphibia</taxon>
        <taxon>Batrachia</taxon>
        <taxon>Caudata</taxon>
        <taxon>Salamandroidea</taxon>
        <taxon>Salamandridae</taxon>
        <taxon>Pleurodelinae</taxon>
        <taxon>Pleurodeles</taxon>
    </lineage>
</organism>
<sequence>MDCRQNEPSQAGRTRSVPEGPGVRPASVPPLSPLGRCGRGTPGPARTCPCSTKASLEELGQGQGEAKAPDVTLPRTAQSKPAR</sequence>
<proteinExistence type="predicted"/>